<proteinExistence type="predicted"/>
<dbReference type="AlphaFoldDB" id="A0A0S3SSI1"/>
<keyword evidence="2" id="KW-1185">Reference proteome</keyword>
<evidence type="ECO:0000313" key="1">
    <source>
        <dbReference type="EMBL" id="BAT95777.1"/>
    </source>
</evidence>
<reference evidence="1 2" key="1">
    <citation type="journal article" date="2015" name="Sci. Rep.">
        <title>The power of single molecule real-time sequencing technology in the de novo assembly of a eukaryotic genome.</title>
        <authorList>
            <person name="Sakai H."/>
            <person name="Naito K."/>
            <person name="Ogiso-Tanaka E."/>
            <person name="Takahashi Y."/>
            <person name="Iseki K."/>
            <person name="Muto C."/>
            <person name="Satou K."/>
            <person name="Teruya K."/>
            <person name="Shiroma A."/>
            <person name="Shimoji M."/>
            <person name="Hirano T."/>
            <person name="Itoh T."/>
            <person name="Kaga A."/>
            <person name="Tomooka N."/>
        </authorList>
    </citation>
    <scope>NUCLEOTIDE SEQUENCE [LARGE SCALE GENOMIC DNA]</scope>
    <source>
        <strain evidence="2">cv. Shumari</strain>
    </source>
</reference>
<evidence type="ECO:0000313" key="2">
    <source>
        <dbReference type="Proteomes" id="UP000291084"/>
    </source>
</evidence>
<dbReference type="EMBL" id="AP015041">
    <property type="protein sequence ID" value="BAT95777.1"/>
    <property type="molecule type" value="Genomic_DNA"/>
</dbReference>
<name>A0A0S3SSI1_PHAAN</name>
<accession>A0A0S3SSI1</accession>
<dbReference type="Proteomes" id="UP000291084">
    <property type="component" value="Chromosome 8"/>
</dbReference>
<sequence>MVFFFLSLTPQHLAGPRVRRRNERKEERRSNSRVGCRLNEDRISPFSPSHISLWASRSKLKFFLFFYKKK</sequence>
<protein>
    <submittedName>
        <fullName evidence="1">Uncharacterized protein</fullName>
    </submittedName>
</protein>
<organism evidence="1 2">
    <name type="scientific">Vigna angularis var. angularis</name>
    <dbReference type="NCBI Taxonomy" id="157739"/>
    <lineage>
        <taxon>Eukaryota</taxon>
        <taxon>Viridiplantae</taxon>
        <taxon>Streptophyta</taxon>
        <taxon>Embryophyta</taxon>
        <taxon>Tracheophyta</taxon>
        <taxon>Spermatophyta</taxon>
        <taxon>Magnoliopsida</taxon>
        <taxon>eudicotyledons</taxon>
        <taxon>Gunneridae</taxon>
        <taxon>Pentapetalae</taxon>
        <taxon>rosids</taxon>
        <taxon>fabids</taxon>
        <taxon>Fabales</taxon>
        <taxon>Fabaceae</taxon>
        <taxon>Papilionoideae</taxon>
        <taxon>50 kb inversion clade</taxon>
        <taxon>NPAAA clade</taxon>
        <taxon>indigoferoid/millettioid clade</taxon>
        <taxon>Phaseoleae</taxon>
        <taxon>Vigna</taxon>
    </lineage>
</organism>
<gene>
    <name evidence="1" type="primary">Vigan.08G257800</name>
    <name evidence="1" type="ORF">VIGAN_08257800</name>
</gene>